<feature type="compositionally biased region" description="Low complexity" evidence="1">
    <location>
        <begin position="474"/>
        <end position="488"/>
    </location>
</feature>
<gene>
    <name evidence="3" type="ORF">WG66_16912</name>
</gene>
<dbReference type="eggNOG" id="KOG2221">
    <property type="taxonomic scope" value="Eukaryota"/>
</dbReference>
<feature type="compositionally biased region" description="Polar residues" evidence="1">
    <location>
        <begin position="1579"/>
        <end position="1588"/>
    </location>
</feature>
<feature type="region of interest" description="Disordered" evidence="1">
    <location>
        <begin position="1790"/>
        <end position="1860"/>
    </location>
</feature>
<feature type="compositionally biased region" description="Polar residues" evidence="1">
    <location>
        <begin position="230"/>
        <end position="260"/>
    </location>
</feature>
<feature type="region of interest" description="Disordered" evidence="1">
    <location>
        <begin position="580"/>
        <end position="679"/>
    </location>
</feature>
<feature type="region of interest" description="Disordered" evidence="1">
    <location>
        <begin position="814"/>
        <end position="901"/>
    </location>
</feature>
<dbReference type="SUPFAM" id="SSF50044">
    <property type="entry name" value="SH3-domain"/>
    <property type="match status" value="1"/>
</dbReference>
<evidence type="ECO:0000313" key="3">
    <source>
        <dbReference type="EMBL" id="KTB30450.1"/>
    </source>
</evidence>
<feature type="compositionally biased region" description="Low complexity" evidence="1">
    <location>
        <begin position="920"/>
        <end position="933"/>
    </location>
</feature>
<evidence type="ECO:0000313" key="4">
    <source>
        <dbReference type="Proteomes" id="UP000054988"/>
    </source>
</evidence>
<feature type="compositionally biased region" description="Basic and acidic residues" evidence="1">
    <location>
        <begin position="1805"/>
        <end position="1815"/>
    </location>
</feature>
<feature type="compositionally biased region" description="Low complexity" evidence="1">
    <location>
        <begin position="644"/>
        <end position="679"/>
    </location>
</feature>
<feature type="compositionally biased region" description="Pro residues" evidence="1">
    <location>
        <begin position="1303"/>
        <end position="1315"/>
    </location>
</feature>
<feature type="region of interest" description="Disordered" evidence="1">
    <location>
        <begin position="1241"/>
        <end position="1279"/>
    </location>
</feature>
<dbReference type="InterPro" id="IPR035969">
    <property type="entry name" value="Rab-GAP_TBC_sf"/>
</dbReference>
<feature type="compositionally biased region" description="Low complexity" evidence="1">
    <location>
        <begin position="1817"/>
        <end position="1848"/>
    </location>
</feature>
<feature type="compositionally biased region" description="Polar residues" evidence="1">
    <location>
        <begin position="1683"/>
        <end position="1694"/>
    </location>
</feature>
<dbReference type="PANTHER" id="PTHR47219:SF9">
    <property type="entry name" value="GTPASE ACTIVATING PROTEIN AND CENTROSOME-ASSOCIATED, ISOFORM B"/>
    <property type="match status" value="1"/>
</dbReference>
<feature type="compositionally biased region" description="Polar residues" evidence="1">
    <location>
        <begin position="418"/>
        <end position="435"/>
    </location>
</feature>
<accession>A0A0W0F2M5</accession>
<dbReference type="Gene3D" id="1.10.472.80">
    <property type="entry name" value="Ypt/Rab-GAP domain of gyp1p, domain 3"/>
    <property type="match status" value="1"/>
</dbReference>
<feature type="compositionally biased region" description="Low complexity" evidence="1">
    <location>
        <begin position="1428"/>
        <end position="1441"/>
    </location>
</feature>
<feature type="compositionally biased region" description="Basic and acidic residues" evidence="1">
    <location>
        <begin position="724"/>
        <end position="735"/>
    </location>
</feature>
<comment type="caution">
    <text evidence="3">The sequence shown here is derived from an EMBL/GenBank/DDBJ whole genome shotgun (WGS) entry which is preliminary data.</text>
</comment>
<feature type="compositionally biased region" description="Low complexity" evidence="1">
    <location>
        <begin position="352"/>
        <end position="363"/>
    </location>
</feature>
<dbReference type="Gene3D" id="1.10.10.750">
    <property type="entry name" value="Ypt/Rab-GAP domain of gyp1p, domain 1"/>
    <property type="match status" value="1"/>
</dbReference>
<sequence>MDAAELTRWTRFAAKGGIGKCTAIQDCVAEGEEDLMFLKDDEIVVLMQIPNLEDVYLGYCEGVVGRFQGFAVRFHSKLKKPVMTKRSSVVQAKPPTPSAVSPVTPPIISPSSSSDASGSYTPMLAKSVSPVSSPPPVQVYQPSSRRGSQRASNASSAGTFGQNNPYTTDEESLDKETHRSFASTSTHSYRSTSYMSDYASPTSPDTKNFIFHSGASFSSSPPPISSSPSAVNTSPRDSARSGTSPIQSSSIPHNRSTSKLPSMLERMSSVDSRMNASDVPDEWVRQEVGALLAEKAVEEEVETDRTQKTRRVSRASSHFGYGGSSDEEESVLGGRRFSTTSGASDDGQVGIGLSLMSALAGSDSDSDDDEHGILGRGRNGADSSDDDEDKTVEGGHHMATSNSPVVALQKSGIHHTQRPSADSSMRSDESGSAETINAHGIPMLAKESDNVSSTTSSVAVPPRKDSLGFRIDTSKQSNLSISSTSSHHLPPPSPSHSESSFDHNYSPHSPHPSEGDEWEGASDIYDNYRYSRHSRYSRYSINSVHSTKVSLPAFIITAPLIDAQSHRQLPSTSTMPVWQGGAMGSPTGSSFPPPGALGTLGTPGSQLAGGSYGPGGGGYFSAADTGDQSPLSKPVGKEAEDSPIDPSVPSSTTSSTFDASTSEASAPRQPRANFGAFGAFPGGIMISTTTTTVVEHEEDAPSSAAVKQDKPQRAMSVASTVDSHYSHDSESHYSPDDGYSLSSPARGYLTADGEDSPFPSGFSAVSGLSVSPASASPSTEEHMYAYTKPSHLSMLEANAASFLSPENAKFWETTEKLNIMKSPPGQENSPEGSTEKPPVSAAGSSSTDATGEQVEESIVIVSPDEKVITPPGKHATLAPESSLPPAREREPKGRPAPLNLLSTASTEITGASPLLHTRWGSPVSSTGISSGSVSVYDERSSVGSAFPAGIHNSGAAESNVGSGGLLSPGLSSSEIGHGSRGARGMASALRERLETDQPKSPFSPSFDTGKIKADDAHMPLVVEDDEELPSHARNASKDFDGEGDATMETDSGEKDTSMTSDGTYATRVLDDLQDQSIVESPGQKTGLSGLAKLVITSDEAIKESRSHTPSPASLVVQDSPPSKDVGPSPMSAGPPPSPSAFPIPPTHHGELSVPSVSLPQVNPAQAHLRPNVVGDGERRSLFLPHPNAPKAPTENGIGPMGPLYQGGNSPQQSVFNLNQSASHRIDPKKLALHAIRLALAAPPPPQPIHPLPSSMPIRGKDGKPAPAPPPPPPSRGPTIYARVDVDLASASGPVPITFGIEPMGPPPLPAMPPLPETSTIPQGPSQSHGSPSLHVTVPMSRATPSPLRVGSPAVPEVQRQTSAMKDIGLGVPRSPLAPPSPLKDVPFFDEGGRSSPQVKRSVSASPHVPVNEPSGMRSSSDALKRNVTTSASIPTSSSTRSLPMRGSGELSVSRPFLRTTEGDDGLPTSNTQANSNTSLPIPRENFMPTVGAMRPRSRSFSAFNSPPVKDSRGGFRDDTGSPTTPRPGFSTSTGSSSSLRNVTSPPLASSSSFDSSSQPHLSKSGSISKFHGSHIPSPLSLQHNSRTGSIGMKPPLSPLASASSSTFSHQNPSSPRTNSTVPPSPVSSTRSSSQLRKATSMASFPSTRSSSGNADSSPPPSPLTSRMSGKQSFQSMDDAAAAGSNSHSRQSTLDTPPILPGAGTPAGRMSDPETMSILSFRSQAISPPPMGHHNSLRSKLSLPNMRRVPSRHDSVSSSVYPVPESETVQVKDMDFELVKPNLAFLDANPRASEDSSVLDPASSRGDTDLPDHLRADSPAISISSSVSKTPGGLAADSAALRARASSKASDNEASMESHRQRELKWVTIMSNVPPSQSRKNKKVRKLIGEGVPSSVRYLVWSHMTDCKAKNVPGVYASFGKRARITAFTNVETDVRKCFGEHEYLQTKEGPVMALLQAYLTMVPDVPYSTGLTLIAGHLLLLAPEEDAFWIFVSMMDPVLRPYFSPNSTQMEVDAALFSRALEANDAATSKKLLMDMSINPTHICAPWFSTLFVGCLPSDYVNRVWDFFLYEGIPFLIRVGLAIIYCCRRALLDATSEELVLRYLRQPSPNWLPPSADAFISLTLSFKLKDDDIRKQRIKMEAQVKRQVQQAPRSTTGAISLPR</sequence>
<dbReference type="GO" id="GO:0031267">
    <property type="term" value="F:small GTPase binding"/>
    <property type="evidence" value="ECO:0007669"/>
    <property type="project" value="TreeGrafter"/>
</dbReference>
<feature type="compositionally biased region" description="Pro residues" evidence="1">
    <location>
        <begin position="1241"/>
        <end position="1250"/>
    </location>
</feature>
<feature type="compositionally biased region" description="Low complexity" evidence="1">
    <location>
        <begin position="1598"/>
        <end position="1633"/>
    </location>
</feature>
<reference evidence="3 4" key="1">
    <citation type="submission" date="2015-12" db="EMBL/GenBank/DDBJ databases">
        <title>Draft genome sequence of Moniliophthora roreri, the causal agent of frosty pod rot of cacao.</title>
        <authorList>
            <person name="Aime M.C."/>
            <person name="Diaz-Valderrama J.R."/>
            <person name="Kijpornyongpan T."/>
            <person name="Phillips-Mora W."/>
        </authorList>
    </citation>
    <scope>NUCLEOTIDE SEQUENCE [LARGE SCALE GENOMIC DNA]</scope>
    <source>
        <strain evidence="3 4">MCA 2952</strain>
    </source>
</reference>
<feature type="compositionally biased region" description="Pro residues" evidence="1">
    <location>
        <begin position="1132"/>
        <end position="1145"/>
    </location>
</feature>
<feature type="region of interest" description="Disordered" evidence="1">
    <location>
        <begin position="84"/>
        <end position="201"/>
    </location>
</feature>
<feature type="compositionally biased region" description="Pro residues" evidence="1">
    <location>
        <begin position="1265"/>
        <end position="1275"/>
    </location>
</feature>
<feature type="region of interest" description="Disordered" evidence="1">
    <location>
        <begin position="1100"/>
        <end position="1213"/>
    </location>
</feature>
<feature type="compositionally biased region" description="Low complexity" evidence="1">
    <location>
        <begin position="840"/>
        <end position="851"/>
    </location>
</feature>
<dbReference type="PANTHER" id="PTHR47219">
    <property type="entry name" value="RAB GTPASE-ACTIVATING PROTEIN 1-LIKE"/>
    <property type="match status" value="1"/>
</dbReference>
<feature type="region of interest" description="Disordered" evidence="1">
    <location>
        <begin position="214"/>
        <end position="278"/>
    </location>
</feature>
<dbReference type="SUPFAM" id="SSF47923">
    <property type="entry name" value="Ypt/Rab-GAP domain of gyp1p"/>
    <property type="match status" value="2"/>
</dbReference>
<dbReference type="SMART" id="SM00164">
    <property type="entry name" value="TBC"/>
    <property type="match status" value="1"/>
</dbReference>
<feature type="compositionally biased region" description="Polar residues" evidence="1">
    <location>
        <begin position="1394"/>
        <end position="1404"/>
    </location>
</feature>
<feature type="compositionally biased region" description="Polar residues" evidence="1">
    <location>
        <begin position="1634"/>
        <end position="1656"/>
    </location>
</feature>
<dbReference type="InterPro" id="IPR036028">
    <property type="entry name" value="SH3-like_dom_sf"/>
</dbReference>
<protein>
    <recommendedName>
        <fullName evidence="2">Rab-GAP TBC domain-containing protein</fullName>
    </recommendedName>
</protein>
<dbReference type="EMBL" id="LATX01002383">
    <property type="protein sequence ID" value="KTB30450.1"/>
    <property type="molecule type" value="Genomic_DNA"/>
</dbReference>
<dbReference type="InterPro" id="IPR050302">
    <property type="entry name" value="Rab_GAP_TBC_domain"/>
</dbReference>
<feature type="region of interest" description="Disordered" evidence="1">
    <location>
        <begin position="913"/>
        <end position="933"/>
    </location>
</feature>
<feature type="compositionally biased region" description="Polar residues" evidence="1">
    <location>
        <begin position="1154"/>
        <end position="1163"/>
    </location>
</feature>
<feature type="region of interest" description="Disordered" evidence="1">
    <location>
        <begin position="1296"/>
        <end position="1737"/>
    </location>
</feature>
<organism evidence="3 4">
    <name type="scientific">Moniliophthora roreri</name>
    <name type="common">Frosty pod rot fungus</name>
    <name type="synonym">Monilia roreri</name>
    <dbReference type="NCBI Taxonomy" id="221103"/>
    <lineage>
        <taxon>Eukaryota</taxon>
        <taxon>Fungi</taxon>
        <taxon>Dikarya</taxon>
        <taxon>Basidiomycota</taxon>
        <taxon>Agaricomycotina</taxon>
        <taxon>Agaricomycetes</taxon>
        <taxon>Agaricomycetidae</taxon>
        <taxon>Agaricales</taxon>
        <taxon>Marasmiineae</taxon>
        <taxon>Marasmiaceae</taxon>
        <taxon>Moniliophthora</taxon>
    </lineage>
</organism>
<feature type="compositionally biased region" description="Low complexity" evidence="1">
    <location>
        <begin position="1321"/>
        <end position="1332"/>
    </location>
</feature>
<dbReference type="Proteomes" id="UP000054988">
    <property type="component" value="Unassembled WGS sequence"/>
</dbReference>
<feature type="compositionally biased region" description="Low complexity" evidence="1">
    <location>
        <begin position="584"/>
        <end position="609"/>
    </location>
</feature>
<feature type="compositionally biased region" description="Polar residues" evidence="1">
    <location>
        <begin position="1663"/>
        <end position="1675"/>
    </location>
</feature>
<evidence type="ECO:0000256" key="1">
    <source>
        <dbReference type="SAM" id="MobiDB-lite"/>
    </source>
</evidence>
<feature type="region of interest" description="Disordered" evidence="1">
    <location>
        <begin position="952"/>
        <end position="1066"/>
    </location>
</feature>
<dbReference type="InterPro" id="IPR000195">
    <property type="entry name" value="Rab-GAP-TBC_dom"/>
</dbReference>
<dbReference type="PROSITE" id="PS50086">
    <property type="entry name" value="TBC_RABGAP"/>
    <property type="match status" value="1"/>
</dbReference>
<feature type="compositionally biased region" description="Basic and acidic residues" evidence="1">
    <location>
        <begin position="295"/>
        <end position="307"/>
    </location>
</feature>
<dbReference type="GO" id="GO:0005096">
    <property type="term" value="F:GTPase activator activity"/>
    <property type="evidence" value="ECO:0007669"/>
    <property type="project" value="TreeGrafter"/>
</dbReference>
<feature type="compositionally biased region" description="Polar residues" evidence="1">
    <location>
        <begin position="145"/>
        <end position="167"/>
    </location>
</feature>
<name>A0A0W0F2M5_MONRR</name>
<feature type="compositionally biased region" description="Polar residues" evidence="1">
    <location>
        <begin position="1467"/>
        <end position="1479"/>
    </location>
</feature>
<feature type="compositionally biased region" description="Gly residues" evidence="1">
    <location>
        <begin position="610"/>
        <end position="619"/>
    </location>
</feature>
<feature type="region of interest" description="Disordered" evidence="1">
    <location>
        <begin position="693"/>
        <end position="739"/>
    </location>
</feature>
<feature type="compositionally biased region" description="Basic and acidic residues" evidence="1">
    <location>
        <begin position="1509"/>
        <end position="1519"/>
    </location>
</feature>
<dbReference type="Pfam" id="PF00566">
    <property type="entry name" value="RabGAP-TBC"/>
    <property type="match status" value="1"/>
</dbReference>
<proteinExistence type="predicted"/>
<feature type="domain" description="Rab-GAP TBC" evidence="2">
    <location>
        <begin position="1890"/>
        <end position="2072"/>
    </location>
</feature>
<feature type="compositionally biased region" description="Polar residues" evidence="1">
    <location>
        <begin position="1716"/>
        <end position="1725"/>
    </location>
</feature>
<evidence type="ECO:0000259" key="2">
    <source>
        <dbReference type="PROSITE" id="PS50086"/>
    </source>
</evidence>
<dbReference type="Gene3D" id="1.10.8.270">
    <property type="entry name" value="putative rabgap domain of human tbc1 domain family member 14 like domains"/>
    <property type="match status" value="1"/>
</dbReference>
<feature type="region of interest" description="Disordered" evidence="1">
    <location>
        <begin position="295"/>
        <end position="518"/>
    </location>
</feature>
<feature type="compositionally biased region" description="Low complexity" evidence="1">
    <location>
        <begin position="183"/>
        <end position="196"/>
    </location>
</feature>
<feature type="compositionally biased region" description="Low complexity" evidence="1">
    <location>
        <begin position="1520"/>
        <end position="1562"/>
    </location>
</feature>